<feature type="signal peptide" evidence="2">
    <location>
        <begin position="1"/>
        <end position="21"/>
    </location>
</feature>
<dbReference type="RefSeq" id="XP_002796233.2">
    <property type="nucleotide sequence ID" value="XM_002796187.2"/>
</dbReference>
<dbReference type="OrthoDB" id="10447413at2759"/>
<evidence type="ECO:0000256" key="1">
    <source>
        <dbReference type="SAM" id="MobiDB-lite"/>
    </source>
</evidence>
<evidence type="ECO:0000313" key="3">
    <source>
        <dbReference type="EMBL" id="EEH39932.2"/>
    </source>
</evidence>
<dbReference type="eggNOG" id="ENOG502RQWR">
    <property type="taxonomic scope" value="Eukaryota"/>
</dbReference>
<name>C1GUC6_PARBA</name>
<reference evidence="3 4" key="1">
    <citation type="journal article" date="2011" name="PLoS Genet.">
        <title>Comparative genomic analysis of human fungal pathogens causing paracoccidioidomycosis.</title>
        <authorList>
            <person name="Desjardins C.A."/>
            <person name="Champion M.D."/>
            <person name="Holder J.W."/>
            <person name="Muszewska A."/>
            <person name="Goldberg J."/>
            <person name="Bailao A.M."/>
            <person name="Brigido M.M."/>
            <person name="Ferreira M.E."/>
            <person name="Garcia A.M."/>
            <person name="Grynberg M."/>
            <person name="Gujja S."/>
            <person name="Heiman D.I."/>
            <person name="Henn M.R."/>
            <person name="Kodira C.D."/>
            <person name="Leon-Narvaez H."/>
            <person name="Longo L.V."/>
            <person name="Ma L.J."/>
            <person name="Malavazi I."/>
            <person name="Matsuo A.L."/>
            <person name="Morais F.V."/>
            <person name="Pereira M."/>
            <person name="Rodriguez-Brito S."/>
            <person name="Sakthikumar S."/>
            <person name="Salem-Izacc S.M."/>
            <person name="Sykes S.M."/>
            <person name="Teixeira M.M."/>
            <person name="Vallejo M.C."/>
            <person name="Walter M.E."/>
            <person name="Yandava C."/>
            <person name="Young S."/>
            <person name="Zeng Q."/>
            <person name="Zucker J."/>
            <person name="Felipe M.S."/>
            <person name="Goldman G.H."/>
            <person name="Haas B.J."/>
            <person name="McEwen J.G."/>
            <person name="Nino-Vega G."/>
            <person name="Puccia R."/>
            <person name="San-Blas G."/>
            <person name="Soares C.M."/>
            <person name="Birren B.W."/>
            <person name="Cuomo C.A."/>
        </authorList>
    </citation>
    <scope>NUCLEOTIDE SEQUENCE [LARGE SCALE GENOMIC DNA]</scope>
    <source>
        <strain evidence="4">ATCC MYA-826 / Pb01</strain>
    </source>
</reference>
<evidence type="ECO:0000256" key="2">
    <source>
        <dbReference type="SAM" id="SignalP"/>
    </source>
</evidence>
<dbReference type="Proteomes" id="UP000002059">
    <property type="component" value="Partially assembled WGS sequence"/>
</dbReference>
<accession>C1GUC6</accession>
<dbReference type="GeneID" id="9099378"/>
<keyword evidence="2" id="KW-0732">Signal</keyword>
<dbReference type="KEGG" id="pbl:PAAG_02121"/>
<protein>
    <recommendedName>
        <fullName evidence="5">Secreted protein</fullName>
    </recommendedName>
</protein>
<gene>
    <name evidence="3" type="ORF">PAAG_02121</name>
</gene>
<organism evidence="3 4">
    <name type="scientific">Paracoccidioides lutzii (strain ATCC MYA-826 / Pb01)</name>
    <name type="common">Paracoccidioides brasiliensis</name>
    <dbReference type="NCBI Taxonomy" id="502779"/>
    <lineage>
        <taxon>Eukaryota</taxon>
        <taxon>Fungi</taxon>
        <taxon>Dikarya</taxon>
        <taxon>Ascomycota</taxon>
        <taxon>Pezizomycotina</taxon>
        <taxon>Eurotiomycetes</taxon>
        <taxon>Eurotiomycetidae</taxon>
        <taxon>Onygenales</taxon>
        <taxon>Ajellomycetaceae</taxon>
        <taxon>Paracoccidioides</taxon>
    </lineage>
</organism>
<dbReference type="EMBL" id="KN293995">
    <property type="protein sequence ID" value="EEH39932.2"/>
    <property type="molecule type" value="Genomic_DNA"/>
</dbReference>
<evidence type="ECO:0000313" key="4">
    <source>
        <dbReference type="Proteomes" id="UP000002059"/>
    </source>
</evidence>
<dbReference type="HOGENOM" id="CLU_1907303_0_0_1"/>
<feature type="region of interest" description="Disordered" evidence="1">
    <location>
        <begin position="68"/>
        <end position="133"/>
    </location>
</feature>
<sequence>MNSLVPKTCLLILSSIRQVLGAGHGGGPLPRHPQGPPGGSIVARSVIATNHHVCCAWSRLVDKGSRLSTIQGDSRKPSDPGVLGPVARTPHGGCASREAEQSPQNAGGIGAYPPNGGGRRRKRIRVNEHRIKC</sequence>
<proteinExistence type="predicted"/>
<dbReference type="AlphaFoldDB" id="C1GUC6"/>
<evidence type="ECO:0008006" key="5">
    <source>
        <dbReference type="Google" id="ProtNLM"/>
    </source>
</evidence>
<dbReference type="VEuPathDB" id="FungiDB:PAAG_02121"/>
<keyword evidence="4" id="KW-1185">Reference proteome</keyword>
<feature type="chain" id="PRO_5002908641" description="Secreted protein" evidence="2">
    <location>
        <begin position="22"/>
        <end position="133"/>
    </location>
</feature>